<dbReference type="EMBL" id="QPEX01000010">
    <property type="protein sequence ID" value="RCS54464.1"/>
    <property type="molecule type" value="Genomic_DNA"/>
</dbReference>
<evidence type="ECO:0000256" key="5">
    <source>
        <dbReference type="ARBA" id="ARBA00023136"/>
    </source>
</evidence>
<name>A0A368KY56_9BACT</name>
<feature type="transmembrane region" description="Helical" evidence="6">
    <location>
        <begin position="30"/>
        <end position="47"/>
    </location>
</feature>
<sequence length="145" mass="15161">MVDWTILVPLGVLLIATICDLRTREIPDSLSIVLLAWGLIAKLAGWITLPWAALLLGLALGLVVTIPLFWVGGLGGGDVKLITALGWVMGPVGLGITLLAMAIAGGALALLALMRGQKDYAYVPAILFGAVVCGLCEWICQVDLV</sequence>
<evidence type="ECO:0000313" key="9">
    <source>
        <dbReference type="Proteomes" id="UP000253562"/>
    </source>
</evidence>
<evidence type="ECO:0000313" key="8">
    <source>
        <dbReference type="EMBL" id="RCS54464.1"/>
    </source>
</evidence>
<dbReference type="Gene3D" id="1.20.120.1220">
    <property type="match status" value="1"/>
</dbReference>
<feature type="domain" description="Prepilin type IV endopeptidase peptidase" evidence="7">
    <location>
        <begin position="10"/>
        <end position="110"/>
    </location>
</feature>
<dbReference type="InterPro" id="IPR052218">
    <property type="entry name" value="Preflagellin_Peptidase"/>
</dbReference>
<comment type="caution">
    <text evidence="8">The sequence shown here is derived from an EMBL/GenBank/DDBJ whole genome shotgun (WGS) entry which is preliminary data.</text>
</comment>
<evidence type="ECO:0000256" key="4">
    <source>
        <dbReference type="ARBA" id="ARBA00022989"/>
    </source>
</evidence>
<feature type="transmembrane region" description="Helical" evidence="6">
    <location>
        <begin position="84"/>
        <end position="114"/>
    </location>
</feature>
<proteinExistence type="predicted"/>
<evidence type="ECO:0000259" key="7">
    <source>
        <dbReference type="Pfam" id="PF01478"/>
    </source>
</evidence>
<evidence type="ECO:0000256" key="3">
    <source>
        <dbReference type="ARBA" id="ARBA00022692"/>
    </source>
</evidence>
<dbReference type="Pfam" id="PF01478">
    <property type="entry name" value="Peptidase_A24"/>
    <property type="match status" value="1"/>
</dbReference>
<accession>A0A368KY56</accession>
<dbReference type="Proteomes" id="UP000253562">
    <property type="component" value="Unassembled WGS sequence"/>
</dbReference>
<protein>
    <submittedName>
        <fullName evidence="8">Prepilin peptidase</fullName>
    </submittedName>
</protein>
<gene>
    <name evidence="8" type="ORF">DTL42_04800</name>
</gene>
<keyword evidence="2" id="KW-1003">Cell membrane</keyword>
<keyword evidence="5 6" id="KW-0472">Membrane</keyword>
<dbReference type="AlphaFoldDB" id="A0A368KY56"/>
<feature type="transmembrane region" description="Helical" evidence="6">
    <location>
        <begin position="53"/>
        <end position="72"/>
    </location>
</feature>
<keyword evidence="3 6" id="KW-0812">Transmembrane</keyword>
<feature type="transmembrane region" description="Helical" evidence="6">
    <location>
        <begin position="120"/>
        <end position="140"/>
    </location>
</feature>
<evidence type="ECO:0000256" key="6">
    <source>
        <dbReference type="SAM" id="Phobius"/>
    </source>
</evidence>
<dbReference type="GO" id="GO:0005886">
    <property type="term" value="C:plasma membrane"/>
    <property type="evidence" value="ECO:0007669"/>
    <property type="project" value="UniProtKB-SubCell"/>
</dbReference>
<evidence type="ECO:0000256" key="1">
    <source>
        <dbReference type="ARBA" id="ARBA00004651"/>
    </source>
</evidence>
<dbReference type="OrthoDB" id="284133at2"/>
<dbReference type="InterPro" id="IPR000045">
    <property type="entry name" value="Prepilin_IV_endopep_pep"/>
</dbReference>
<dbReference type="GO" id="GO:0004190">
    <property type="term" value="F:aspartic-type endopeptidase activity"/>
    <property type="evidence" value="ECO:0007669"/>
    <property type="project" value="InterPro"/>
</dbReference>
<dbReference type="PANTHER" id="PTHR36506">
    <property type="entry name" value="PREFLAGELLIN PEPTIDASE"/>
    <property type="match status" value="1"/>
</dbReference>
<dbReference type="RefSeq" id="WP_114367529.1">
    <property type="nucleotide sequence ID" value="NZ_QPEX01000010.1"/>
</dbReference>
<dbReference type="PANTHER" id="PTHR36506:SF1">
    <property type="entry name" value="PREFLAGELLIN PEPTIDASE"/>
    <property type="match status" value="1"/>
</dbReference>
<keyword evidence="4 6" id="KW-1133">Transmembrane helix</keyword>
<evidence type="ECO:0000256" key="2">
    <source>
        <dbReference type="ARBA" id="ARBA00022475"/>
    </source>
</evidence>
<organism evidence="8 9">
    <name type="scientific">Bremerella cremea</name>
    <dbReference type="NCBI Taxonomy" id="1031537"/>
    <lineage>
        <taxon>Bacteria</taxon>
        <taxon>Pseudomonadati</taxon>
        <taxon>Planctomycetota</taxon>
        <taxon>Planctomycetia</taxon>
        <taxon>Pirellulales</taxon>
        <taxon>Pirellulaceae</taxon>
        <taxon>Bremerella</taxon>
    </lineage>
</organism>
<reference evidence="8 9" key="1">
    <citation type="submission" date="2018-07" db="EMBL/GenBank/DDBJ databases">
        <title>Comparative genomes isolates from brazilian mangrove.</title>
        <authorList>
            <person name="De Araujo J.E."/>
            <person name="Taketani R.G."/>
            <person name="Silva M.C.P."/>
            <person name="Lourenco M.V."/>
            <person name="Oliveira V.M."/>
            <person name="Andreote F.D."/>
        </authorList>
    </citation>
    <scope>NUCLEOTIDE SEQUENCE [LARGE SCALE GENOMIC DNA]</scope>
    <source>
        <strain evidence="8 9">HEX PRIS-MGV</strain>
    </source>
</reference>
<comment type="subcellular location">
    <subcellularLocation>
        <location evidence="1">Cell membrane</location>
        <topology evidence="1">Multi-pass membrane protein</topology>
    </subcellularLocation>
</comment>